<protein>
    <submittedName>
        <fullName evidence="2">Toxin secretion ABC transporter, ATP-binding protein</fullName>
    </submittedName>
</protein>
<comment type="caution">
    <text evidence="2">The sequence shown here is derived from an EMBL/GenBank/DDBJ whole genome shotgun (WGS) entry which is preliminary data.</text>
</comment>
<keyword evidence="2" id="KW-0067">ATP-binding</keyword>
<reference evidence="2" key="2">
    <citation type="journal article" date="2014" name="ISME J.">
        <title>Microbial stratification in low pH oxic and suboxic macroscopic growths along an acid mine drainage.</title>
        <authorList>
            <person name="Mendez-Garcia C."/>
            <person name="Mesa V."/>
            <person name="Sprenger R.R."/>
            <person name="Richter M."/>
            <person name="Diez M.S."/>
            <person name="Solano J."/>
            <person name="Bargiela R."/>
            <person name="Golyshina O.V."/>
            <person name="Manteca A."/>
            <person name="Ramos J.L."/>
            <person name="Gallego J.R."/>
            <person name="Llorente I."/>
            <person name="Martins Dos Santos V.A."/>
            <person name="Jensen O.N."/>
            <person name="Pelaez A.I."/>
            <person name="Sanchez J."/>
            <person name="Ferrer M."/>
        </authorList>
    </citation>
    <scope>NUCLEOTIDE SEQUENCE</scope>
</reference>
<feature type="non-terminal residue" evidence="2">
    <location>
        <position position="1"/>
    </location>
</feature>
<evidence type="ECO:0000313" key="2">
    <source>
        <dbReference type="EMBL" id="EQD59352.1"/>
    </source>
</evidence>
<dbReference type="GO" id="GO:0008233">
    <property type="term" value="F:peptidase activity"/>
    <property type="evidence" value="ECO:0007669"/>
    <property type="project" value="InterPro"/>
</dbReference>
<dbReference type="AlphaFoldDB" id="T1APQ7"/>
<dbReference type="GO" id="GO:0006508">
    <property type="term" value="P:proteolysis"/>
    <property type="evidence" value="ECO:0007669"/>
    <property type="project" value="InterPro"/>
</dbReference>
<reference evidence="2" key="1">
    <citation type="submission" date="2013-08" db="EMBL/GenBank/DDBJ databases">
        <authorList>
            <person name="Mendez C."/>
            <person name="Richter M."/>
            <person name="Ferrer M."/>
            <person name="Sanchez J."/>
        </authorList>
    </citation>
    <scope>NUCLEOTIDE SEQUENCE</scope>
</reference>
<dbReference type="InterPro" id="IPR005074">
    <property type="entry name" value="Peptidase_C39"/>
</dbReference>
<name>T1APQ7_9ZZZZ</name>
<dbReference type="GO" id="GO:0005524">
    <property type="term" value="F:ATP binding"/>
    <property type="evidence" value="ECO:0007669"/>
    <property type="project" value="UniProtKB-KW"/>
</dbReference>
<keyword evidence="2" id="KW-0547">Nucleotide-binding</keyword>
<dbReference type="EMBL" id="AUZZ01002687">
    <property type="protein sequence ID" value="EQD59352.1"/>
    <property type="molecule type" value="Genomic_DNA"/>
</dbReference>
<dbReference type="GO" id="GO:0016020">
    <property type="term" value="C:membrane"/>
    <property type="evidence" value="ECO:0007669"/>
    <property type="project" value="InterPro"/>
</dbReference>
<dbReference type="Gene3D" id="3.90.70.10">
    <property type="entry name" value="Cysteine proteinases"/>
    <property type="match status" value="1"/>
</dbReference>
<sequence length="93" mass="10297">NPALPGHGFGRRRRLPMLLQTEAAECGLAAVAMVGCFFGHDIDLPSLRQRESLSLKGMTLTQLIAIAGRLDLATRPLRVEMEHLRHLRTPCIL</sequence>
<feature type="domain" description="Peptidase C39" evidence="1">
    <location>
        <begin position="16"/>
        <end position="93"/>
    </location>
</feature>
<accession>T1APQ7</accession>
<organism evidence="2">
    <name type="scientific">mine drainage metagenome</name>
    <dbReference type="NCBI Taxonomy" id="410659"/>
    <lineage>
        <taxon>unclassified sequences</taxon>
        <taxon>metagenomes</taxon>
        <taxon>ecological metagenomes</taxon>
    </lineage>
</organism>
<gene>
    <name evidence="2" type="ORF">B2A_04027</name>
</gene>
<evidence type="ECO:0000259" key="1">
    <source>
        <dbReference type="Pfam" id="PF03412"/>
    </source>
</evidence>
<dbReference type="Pfam" id="PF03412">
    <property type="entry name" value="Peptidase_C39"/>
    <property type="match status" value="1"/>
</dbReference>
<proteinExistence type="predicted"/>
<feature type="non-terminal residue" evidence="2">
    <location>
        <position position="93"/>
    </location>
</feature>